<feature type="transmembrane region" description="Helical" evidence="15">
    <location>
        <begin position="30"/>
        <end position="48"/>
    </location>
</feature>
<dbReference type="InterPro" id="IPR003661">
    <property type="entry name" value="HisK_dim/P_dom"/>
</dbReference>
<dbReference type="PROSITE" id="PS50109">
    <property type="entry name" value="HIS_KIN"/>
    <property type="match status" value="1"/>
</dbReference>
<dbReference type="InterPro" id="IPR036890">
    <property type="entry name" value="HATPase_C_sf"/>
</dbReference>
<evidence type="ECO:0000256" key="10">
    <source>
        <dbReference type="ARBA" id="ARBA00022989"/>
    </source>
</evidence>
<evidence type="ECO:0000256" key="1">
    <source>
        <dbReference type="ARBA" id="ARBA00000085"/>
    </source>
</evidence>
<keyword evidence="8" id="KW-0418">Kinase</keyword>
<evidence type="ECO:0000256" key="12">
    <source>
        <dbReference type="ARBA" id="ARBA00023136"/>
    </source>
</evidence>
<dbReference type="NCBIfam" id="TIGR00229">
    <property type="entry name" value="sensory_box"/>
    <property type="match status" value="1"/>
</dbReference>
<evidence type="ECO:0000259" key="17">
    <source>
        <dbReference type="PROSITE" id="PS50112"/>
    </source>
</evidence>
<organism evidence="19 20">
    <name type="scientific">candidate division TA06 bacterium</name>
    <dbReference type="NCBI Taxonomy" id="2250710"/>
    <lineage>
        <taxon>Bacteria</taxon>
        <taxon>Bacteria division TA06</taxon>
    </lineage>
</organism>
<dbReference type="InterPro" id="IPR050351">
    <property type="entry name" value="BphY/WalK/GraS-like"/>
</dbReference>
<dbReference type="Gene3D" id="1.10.287.130">
    <property type="match status" value="1"/>
</dbReference>
<feature type="transmembrane region" description="Helical" evidence="15">
    <location>
        <begin position="156"/>
        <end position="179"/>
    </location>
</feature>
<dbReference type="SUPFAM" id="SSF55785">
    <property type="entry name" value="PYP-like sensor domain (PAS domain)"/>
    <property type="match status" value="1"/>
</dbReference>
<comment type="catalytic activity">
    <reaction evidence="1">
        <text>ATP + protein L-histidine = ADP + protein N-phospho-L-histidine.</text>
        <dbReference type="EC" id="2.7.13.3"/>
    </reaction>
</comment>
<dbReference type="GO" id="GO:0000155">
    <property type="term" value="F:phosphorelay sensor kinase activity"/>
    <property type="evidence" value="ECO:0007669"/>
    <property type="project" value="InterPro"/>
</dbReference>
<dbReference type="GO" id="GO:0007234">
    <property type="term" value="P:osmosensory signaling via phosphorelay pathway"/>
    <property type="evidence" value="ECO:0007669"/>
    <property type="project" value="TreeGrafter"/>
</dbReference>
<evidence type="ECO:0000256" key="9">
    <source>
        <dbReference type="ARBA" id="ARBA00022840"/>
    </source>
</evidence>
<dbReference type="InterPro" id="IPR005467">
    <property type="entry name" value="His_kinase_dom"/>
</dbReference>
<feature type="domain" description="PAS" evidence="17">
    <location>
        <begin position="220"/>
        <end position="262"/>
    </location>
</feature>
<feature type="coiled-coil region" evidence="13">
    <location>
        <begin position="178"/>
        <end position="216"/>
    </location>
</feature>
<keyword evidence="5" id="KW-0808">Transferase</keyword>
<evidence type="ECO:0000256" key="7">
    <source>
        <dbReference type="ARBA" id="ARBA00022741"/>
    </source>
</evidence>
<evidence type="ECO:0000256" key="8">
    <source>
        <dbReference type="ARBA" id="ARBA00022777"/>
    </source>
</evidence>
<keyword evidence="6 15" id="KW-0812">Transmembrane</keyword>
<name>A0A523USP8_UNCT6</name>
<dbReference type="InterPro" id="IPR000014">
    <property type="entry name" value="PAS"/>
</dbReference>
<evidence type="ECO:0000256" key="15">
    <source>
        <dbReference type="SAM" id="Phobius"/>
    </source>
</evidence>
<dbReference type="InterPro" id="IPR036097">
    <property type="entry name" value="HisK_dim/P_sf"/>
</dbReference>
<evidence type="ECO:0000259" key="16">
    <source>
        <dbReference type="PROSITE" id="PS50109"/>
    </source>
</evidence>
<dbReference type="PROSITE" id="PS50113">
    <property type="entry name" value="PAC"/>
    <property type="match status" value="1"/>
</dbReference>
<dbReference type="GO" id="GO:0030295">
    <property type="term" value="F:protein kinase activator activity"/>
    <property type="evidence" value="ECO:0007669"/>
    <property type="project" value="TreeGrafter"/>
</dbReference>
<evidence type="ECO:0000256" key="14">
    <source>
        <dbReference type="SAM" id="MobiDB-lite"/>
    </source>
</evidence>
<feature type="transmembrane region" description="Helical" evidence="15">
    <location>
        <begin position="60"/>
        <end position="77"/>
    </location>
</feature>
<feature type="domain" description="Histidine kinase" evidence="16">
    <location>
        <begin position="354"/>
        <end position="561"/>
    </location>
</feature>
<gene>
    <name evidence="19" type="ORF">E3J62_07315</name>
</gene>
<dbReference type="Pfam" id="PF13426">
    <property type="entry name" value="PAS_9"/>
    <property type="match status" value="1"/>
</dbReference>
<evidence type="ECO:0000259" key="18">
    <source>
        <dbReference type="PROSITE" id="PS50113"/>
    </source>
</evidence>
<dbReference type="Pfam" id="PF02518">
    <property type="entry name" value="HATPase_c"/>
    <property type="match status" value="1"/>
</dbReference>
<keyword evidence="9" id="KW-0067">ATP-binding</keyword>
<feature type="domain" description="PAC" evidence="18">
    <location>
        <begin position="289"/>
        <end position="341"/>
    </location>
</feature>
<dbReference type="EMBL" id="SOJN01000080">
    <property type="protein sequence ID" value="TET45560.1"/>
    <property type="molecule type" value="Genomic_DNA"/>
</dbReference>
<sequence>MFFATSIKRERLMERKTRPHRTPLEDRRQTILAFRWLIALTSLLLMIYGAKGLGLTRGEYLFVAFLVGSNLALTLAPRRLFTRTGFIASIFGMDIVLLFLVIHLSGGAGAELYALYFLVVFLALPARSIPVSVMVAFFASLLYGVVTYKASGVPGLLQTSFLIKIPFFFAVAVFGNLMSREARALRRQKEESKELTEQLRRNLETATESKDRLNDNLFVMQNYNESIVSSIESGVIVMDLDGTITAFNPAAQEITGVRRDDVFLKKSNTNKTLQAICSFMEQGKEKPARHQELIMQTASGEGKILGISVYPLKHKKERVVGTVGIFTDLTEMNKLREKVRESEKLSIQQEMTARFVHDLKKPLSSIQRLSELILSEGENKEKRNRYAAAISKGVVGIVRTIREMPTLSKDTKPERKLLDANALVKEVVDSMKVHAEKNGSSMAWNPGKDLPRIFGDREQLKKMFFNLLLDSIRAVGTDGKIQVSTSKAGAGVSVEIEGNGPNTTNRTQAKRFNPFLPTKAREAGLALAIHGKIAEDHGGTIEVQTEAGRGPKFTVNLPAPQPTSVSKPDAPLPPMEKETVLVADLETNPKHQT</sequence>
<evidence type="ECO:0000256" key="13">
    <source>
        <dbReference type="SAM" id="Coils"/>
    </source>
</evidence>
<dbReference type="SUPFAM" id="SSF55874">
    <property type="entry name" value="ATPase domain of HSP90 chaperone/DNA topoisomerase II/histidine kinase"/>
    <property type="match status" value="1"/>
</dbReference>
<dbReference type="InterPro" id="IPR003594">
    <property type="entry name" value="HATPase_dom"/>
</dbReference>
<evidence type="ECO:0000256" key="11">
    <source>
        <dbReference type="ARBA" id="ARBA00023012"/>
    </source>
</evidence>
<dbReference type="InterPro" id="IPR004358">
    <property type="entry name" value="Sig_transdc_His_kin-like_C"/>
</dbReference>
<evidence type="ECO:0000256" key="2">
    <source>
        <dbReference type="ARBA" id="ARBA00004141"/>
    </source>
</evidence>
<evidence type="ECO:0000256" key="3">
    <source>
        <dbReference type="ARBA" id="ARBA00012438"/>
    </source>
</evidence>
<protein>
    <recommendedName>
        <fullName evidence="3">histidine kinase</fullName>
        <ecNumber evidence="3">2.7.13.3</ecNumber>
    </recommendedName>
</protein>
<dbReference type="Proteomes" id="UP000315525">
    <property type="component" value="Unassembled WGS sequence"/>
</dbReference>
<dbReference type="GO" id="GO:0005524">
    <property type="term" value="F:ATP binding"/>
    <property type="evidence" value="ECO:0007669"/>
    <property type="project" value="UniProtKB-KW"/>
</dbReference>
<dbReference type="GO" id="GO:0016020">
    <property type="term" value="C:membrane"/>
    <property type="evidence" value="ECO:0007669"/>
    <property type="project" value="UniProtKB-SubCell"/>
</dbReference>
<dbReference type="PANTHER" id="PTHR42878">
    <property type="entry name" value="TWO-COMPONENT HISTIDINE KINASE"/>
    <property type="match status" value="1"/>
</dbReference>
<dbReference type="AlphaFoldDB" id="A0A523USP8"/>
<comment type="caution">
    <text evidence="19">The sequence shown here is derived from an EMBL/GenBank/DDBJ whole genome shotgun (WGS) entry which is preliminary data.</text>
</comment>
<dbReference type="InterPro" id="IPR035965">
    <property type="entry name" value="PAS-like_dom_sf"/>
</dbReference>
<dbReference type="PANTHER" id="PTHR42878:SF7">
    <property type="entry name" value="SENSOR HISTIDINE KINASE GLRK"/>
    <property type="match status" value="1"/>
</dbReference>
<keyword evidence="12 15" id="KW-0472">Membrane</keyword>
<evidence type="ECO:0000256" key="4">
    <source>
        <dbReference type="ARBA" id="ARBA00022553"/>
    </source>
</evidence>
<feature type="transmembrane region" description="Helical" evidence="15">
    <location>
        <begin position="131"/>
        <end position="150"/>
    </location>
</feature>
<keyword evidence="11" id="KW-0902">Two-component regulatory system</keyword>
<evidence type="ECO:0000256" key="6">
    <source>
        <dbReference type="ARBA" id="ARBA00022692"/>
    </source>
</evidence>
<dbReference type="SMART" id="SM00387">
    <property type="entry name" value="HATPase_c"/>
    <property type="match status" value="1"/>
</dbReference>
<dbReference type="CDD" id="cd00082">
    <property type="entry name" value="HisKA"/>
    <property type="match status" value="1"/>
</dbReference>
<dbReference type="Gene3D" id="3.30.450.20">
    <property type="entry name" value="PAS domain"/>
    <property type="match status" value="1"/>
</dbReference>
<dbReference type="Gene3D" id="3.30.565.10">
    <property type="entry name" value="Histidine kinase-like ATPase, C-terminal domain"/>
    <property type="match status" value="1"/>
</dbReference>
<dbReference type="EC" id="2.7.13.3" evidence="3"/>
<dbReference type="GO" id="GO:0000156">
    <property type="term" value="F:phosphorelay response regulator activity"/>
    <property type="evidence" value="ECO:0007669"/>
    <property type="project" value="TreeGrafter"/>
</dbReference>
<keyword evidence="13" id="KW-0175">Coiled coil</keyword>
<keyword evidence="4" id="KW-0597">Phosphoprotein</keyword>
<dbReference type="PROSITE" id="PS50112">
    <property type="entry name" value="PAS"/>
    <property type="match status" value="1"/>
</dbReference>
<dbReference type="SUPFAM" id="SSF47384">
    <property type="entry name" value="Homodimeric domain of signal transducing histidine kinase"/>
    <property type="match status" value="1"/>
</dbReference>
<keyword evidence="7" id="KW-0547">Nucleotide-binding</keyword>
<evidence type="ECO:0000313" key="19">
    <source>
        <dbReference type="EMBL" id="TET45560.1"/>
    </source>
</evidence>
<feature type="region of interest" description="Disordered" evidence="14">
    <location>
        <begin position="553"/>
        <end position="574"/>
    </location>
</feature>
<dbReference type="InterPro" id="IPR000700">
    <property type="entry name" value="PAS-assoc_C"/>
</dbReference>
<proteinExistence type="predicted"/>
<dbReference type="PRINTS" id="PR00344">
    <property type="entry name" value="BCTRLSENSOR"/>
</dbReference>
<accession>A0A523USP8</accession>
<comment type="subcellular location">
    <subcellularLocation>
        <location evidence="2">Membrane</location>
        <topology evidence="2">Multi-pass membrane protein</topology>
    </subcellularLocation>
</comment>
<dbReference type="CDD" id="cd00130">
    <property type="entry name" value="PAS"/>
    <property type="match status" value="1"/>
</dbReference>
<keyword evidence="10 15" id="KW-1133">Transmembrane helix</keyword>
<reference evidence="19 20" key="1">
    <citation type="submission" date="2019-03" db="EMBL/GenBank/DDBJ databases">
        <title>Metabolic potential of uncultured bacteria and archaea associated with petroleum seepage in deep-sea sediments.</title>
        <authorList>
            <person name="Dong X."/>
            <person name="Hubert C."/>
        </authorList>
    </citation>
    <scope>NUCLEOTIDE SEQUENCE [LARGE SCALE GENOMIC DNA]</scope>
    <source>
        <strain evidence="19">E44_bin18</strain>
    </source>
</reference>
<evidence type="ECO:0000256" key="5">
    <source>
        <dbReference type="ARBA" id="ARBA00022679"/>
    </source>
</evidence>
<evidence type="ECO:0000313" key="20">
    <source>
        <dbReference type="Proteomes" id="UP000315525"/>
    </source>
</evidence>